<feature type="non-terminal residue" evidence="2">
    <location>
        <position position="1"/>
    </location>
</feature>
<feature type="compositionally biased region" description="Polar residues" evidence="1">
    <location>
        <begin position="197"/>
        <end position="212"/>
    </location>
</feature>
<organism evidence="2 3">
    <name type="scientific">Protopolystoma xenopodis</name>
    <dbReference type="NCBI Taxonomy" id="117903"/>
    <lineage>
        <taxon>Eukaryota</taxon>
        <taxon>Metazoa</taxon>
        <taxon>Spiralia</taxon>
        <taxon>Lophotrochozoa</taxon>
        <taxon>Platyhelminthes</taxon>
        <taxon>Monogenea</taxon>
        <taxon>Polyopisthocotylea</taxon>
        <taxon>Polystomatidea</taxon>
        <taxon>Polystomatidae</taxon>
        <taxon>Protopolystoma</taxon>
    </lineage>
</organism>
<dbReference type="SUPFAM" id="SSF52540">
    <property type="entry name" value="P-loop containing nucleoside triphosphate hydrolases"/>
    <property type="match status" value="1"/>
</dbReference>
<sequence>IEESAIELERVLLEPRVRRFASTVTSTDCCCCLFPGDARDHPYIDNQQSGVASKHAVFALGLIIALNKIDLVQDSELRRAVSIFRATLTDASVLGWSSSLLHSDSTGTSSSSSWDQIGRQANFSLGLVPICAVNAQGIDRLGDLIVRVYRGELLEPKEQAFTPSIAPLGSINNDVDYPDDGKTKMESAGNHAREPSAYTNNSRSQSVYLTRF</sequence>
<feature type="region of interest" description="Disordered" evidence="1">
    <location>
        <begin position="172"/>
        <end position="212"/>
    </location>
</feature>
<proteinExistence type="predicted"/>
<keyword evidence="3" id="KW-1185">Reference proteome</keyword>
<evidence type="ECO:0000313" key="2">
    <source>
        <dbReference type="EMBL" id="VEL27342.1"/>
    </source>
</evidence>
<comment type="caution">
    <text evidence="2">The sequence shown here is derived from an EMBL/GenBank/DDBJ whole genome shotgun (WGS) entry which is preliminary data.</text>
</comment>
<evidence type="ECO:0000256" key="1">
    <source>
        <dbReference type="SAM" id="MobiDB-lite"/>
    </source>
</evidence>
<protein>
    <submittedName>
        <fullName evidence="2">Uncharacterized protein</fullName>
    </submittedName>
</protein>
<evidence type="ECO:0000313" key="3">
    <source>
        <dbReference type="Proteomes" id="UP000784294"/>
    </source>
</evidence>
<dbReference type="AlphaFoldDB" id="A0A448X3X5"/>
<gene>
    <name evidence="2" type="ORF">PXEA_LOCUS20782</name>
</gene>
<reference evidence="2" key="1">
    <citation type="submission" date="2018-11" db="EMBL/GenBank/DDBJ databases">
        <authorList>
            <consortium name="Pathogen Informatics"/>
        </authorList>
    </citation>
    <scope>NUCLEOTIDE SEQUENCE</scope>
</reference>
<dbReference type="EMBL" id="CAAALY010086593">
    <property type="protein sequence ID" value="VEL27342.1"/>
    <property type="molecule type" value="Genomic_DNA"/>
</dbReference>
<dbReference type="Proteomes" id="UP000784294">
    <property type="component" value="Unassembled WGS sequence"/>
</dbReference>
<name>A0A448X3X5_9PLAT</name>
<accession>A0A448X3X5</accession>
<dbReference type="InterPro" id="IPR027417">
    <property type="entry name" value="P-loop_NTPase"/>
</dbReference>